<dbReference type="Pfam" id="PF00370">
    <property type="entry name" value="FGGY_N"/>
    <property type="match status" value="1"/>
</dbReference>
<dbReference type="GO" id="GO:0005975">
    <property type="term" value="P:carbohydrate metabolic process"/>
    <property type="evidence" value="ECO:0007669"/>
    <property type="project" value="InterPro"/>
</dbReference>
<evidence type="ECO:0000259" key="3">
    <source>
        <dbReference type="Pfam" id="PF00370"/>
    </source>
</evidence>
<evidence type="ECO:0000313" key="8">
    <source>
        <dbReference type="Proteomes" id="UP000011645"/>
    </source>
</evidence>
<dbReference type="CDD" id="cd07802">
    <property type="entry name" value="ASKHA_NBD_FGGY_EcLyxK-like"/>
    <property type="match status" value="1"/>
</dbReference>
<dbReference type="InterPro" id="IPR043129">
    <property type="entry name" value="ATPase_NBD"/>
</dbReference>
<dbReference type="Gene3D" id="3.30.420.40">
    <property type="match status" value="2"/>
</dbReference>
<dbReference type="InterPro" id="IPR018485">
    <property type="entry name" value="FGGY_C"/>
</dbReference>
<dbReference type="eggNOG" id="arCOG00025">
    <property type="taxonomic scope" value="Archaea"/>
</dbReference>
<dbReference type="GeneID" id="9420974"/>
<dbReference type="InterPro" id="IPR018484">
    <property type="entry name" value="FGGY_N"/>
</dbReference>
<dbReference type="EMBL" id="CP002063">
    <property type="protein sequence ID" value="ADJ16529.1"/>
    <property type="molecule type" value="Genomic_DNA"/>
</dbReference>
<dbReference type="PANTHER" id="PTHR43095:SF3">
    <property type="entry name" value="L-XYLULOSE_3-KETO-L-GULONATE KINASE"/>
    <property type="match status" value="1"/>
</dbReference>
<dbReference type="HOGENOM" id="CLU_009281_3_1_2"/>
<dbReference type="PATRIC" id="fig|795797.18.peg.3140"/>
<keyword evidence="1" id="KW-0808">Transferase</keyword>
<evidence type="ECO:0000259" key="4">
    <source>
        <dbReference type="Pfam" id="PF02782"/>
    </source>
</evidence>
<dbReference type="GO" id="GO:0016301">
    <property type="term" value="F:kinase activity"/>
    <property type="evidence" value="ECO:0007669"/>
    <property type="project" value="UniProtKB-KW"/>
</dbReference>
<feature type="domain" description="Carbohydrate kinase FGGY N-terminal" evidence="3">
    <location>
        <begin position="8"/>
        <end position="248"/>
    </location>
</feature>
<dbReference type="InterPro" id="IPR000577">
    <property type="entry name" value="Carb_kinase_FGGY"/>
</dbReference>
<gene>
    <name evidence="5" type="ordered locus">HacjB3_15846</name>
    <name evidence="6" type="ORF">C497_01410</name>
</gene>
<dbReference type="Pfam" id="PF02782">
    <property type="entry name" value="FGGY_C"/>
    <property type="match status" value="1"/>
</dbReference>
<dbReference type="PANTHER" id="PTHR43095">
    <property type="entry name" value="SUGAR KINASE"/>
    <property type="match status" value="1"/>
</dbReference>
<feature type="domain" description="Carbohydrate kinase FGGY C-terminal" evidence="4">
    <location>
        <begin position="258"/>
        <end position="444"/>
    </location>
</feature>
<keyword evidence="5" id="KW-0614">Plasmid</keyword>
<evidence type="ECO:0000256" key="1">
    <source>
        <dbReference type="ARBA" id="ARBA00022679"/>
    </source>
</evidence>
<evidence type="ECO:0000313" key="5">
    <source>
        <dbReference type="EMBL" id="ADJ16529.1"/>
    </source>
</evidence>
<dbReference type="OrthoDB" id="26592at2157"/>
<evidence type="ECO:0000313" key="6">
    <source>
        <dbReference type="EMBL" id="ELY41376.1"/>
    </source>
</evidence>
<geneLocation type="plasmid" evidence="5 7">
    <name>1</name>
</geneLocation>
<evidence type="ECO:0000313" key="7">
    <source>
        <dbReference type="Proteomes" id="UP000000390"/>
    </source>
</evidence>
<reference evidence="6 8" key="2">
    <citation type="journal article" date="2014" name="PLoS Genet.">
        <title>Phylogenetically driven sequencing of extremely halophilic archaea reveals strategies for static and dynamic osmo-response.</title>
        <authorList>
            <person name="Becker E.A."/>
            <person name="Seitzer P.M."/>
            <person name="Tritt A."/>
            <person name="Larsen D."/>
            <person name="Krusor M."/>
            <person name="Yao A.I."/>
            <person name="Wu D."/>
            <person name="Madern D."/>
            <person name="Eisen J.A."/>
            <person name="Darling A.E."/>
            <person name="Facciotti M.T."/>
        </authorList>
    </citation>
    <scope>NUCLEOTIDE SEQUENCE [LARGE SCALE GENOMIC DNA]</scope>
    <source>
        <strain evidence="6">B3</strain>
        <strain evidence="8">DSM 18796 / CECT 7217 / JCM 14584 / KCTC 4019 / B3</strain>
    </source>
</reference>
<dbReference type="InterPro" id="IPR050406">
    <property type="entry name" value="FGGY_Carb_Kinase"/>
</dbReference>
<evidence type="ECO:0000256" key="2">
    <source>
        <dbReference type="ARBA" id="ARBA00022777"/>
    </source>
</evidence>
<proteinExistence type="predicted"/>
<organism evidence="5 7">
    <name type="scientific">Halalkalicoccus jeotgali (strain DSM 18796 / CECT 7217 / JCM 14584 / KCTC 4019 / B3)</name>
    <dbReference type="NCBI Taxonomy" id="795797"/>
    <lineage>
        <taxon>Archaea</taxon>
        <taxon>Methanobacteriati</taxon>
        <taxon>Methanobacteriota</taxon>
        <taxon>Stenosarchaea group</taxon>
        <taxon>Halobacteria</taxon>
        <taxon>Halobacteriales</taxon>
        <taxon>Halococcaceae</taxon>
        <taxon>Halalkalicoccus</taxon>
    </lineage>
</organism>
<accession>D8JB76</accession>
<dbReference type="KEGG" id="hje:HacjB3_15846"/>
<keyword evidence="8" id="KW-1185">Reference proteome</keyword>
<dbReference type="RefSeq" id="WP_008413937.1">
    <property type="nucleotide sequence ID" value="NC_014298.1"/>
</dbReference>
<dbReference type="Proteomes" id="UP000011645">
    <property type="component" value="Unassembled WGS sequence"/>
</dbReference>
<keyword evidence="2 5" id="KW-0418">Kinase</keyword>
<dbReference type="PIRSF" id="PIRSF000538">
    <property type="entry name" value="GlpK"/>
    <property type="match status" value="1"/>
</dbReference>
<dbReference type="Proteomes" id="UP000000390">
    <property type="component" value="Plasmid 1"/>
</dbReference>
<dbReference type="SUPFAM" id="SSF53067">
    <property type="entry name" value="Actin-like ATPase domain"/>
    <property type="match status" value="2"/>
</dbReference>
<name>D8JB76_HALJB</name>
<protein>
    <submittedName>
        <fullName evidence="5">L-xylulose kinase protein</fullName>
    </submittedName>
</protein>
<dbReference type="EMBL" id="AOHV01000005">
    <property type="protein sequence ID" value="ELY41376.1"/>
    <property type="molecule type" value="Genomic_DNA"/>
</dbReference>
<reference evidence="5 7" key="1">
    <citation type="journal article" date="2010" name="J. Bacteriol.">
        <title>Complete genome sequence of Halalkalicoccus jeotgali B3(T), an extremely halophilic archaeon.</title>
        <authorList>
            <person name="Roh S.W."/>
            <person name="Nam Y.D."/>
            <person name="Nam S.H."/>
            <person name="Choi S.H."/>
            <person name="Park H.S."/>
            <person name="Bae J.W."/>
        </authorList>
    </citation>
    <scope>NUCLEOTIDE SEQUENCE [LARGE SCALE GENOMIC DNA]</scope>
    <source>
        <strain evidence="5">B3</strain>
        <strain evidence="7">DSM 18796 / CECT 7217 / JCM 14584 / KCTC 4019 / B3</strain>
        <plasmid evidence="7">1</plasmid>
    </source>
</reference>
<sequence>MSDANQILIGIDAGLTNVTVTAFDDAGTELASASRATPTVKTVSGRDEQDHERLWDIVCEATAAVVERQRVLCDDIASVGVAGHGHGLYGLDADGTPVCGIKSTDSRAIDILGDTHPDVYDSVVERLDWEPFGADPLSLLVWLRDNDPMTYNRLDTVLFSKDVLTYRLTGERSTDPSEASVFYGPDAEYDEQVFEALGLSEMFEALPPVVPSTDRCGRVTATAADRTGLPEGVPVATGLHDVAACTLGAGIVTAGDGLIILGTWGQSVAVLDDPDDGDSGLPRRYLDGWLRYKGIRSGAACVEWFVENWGAEWRRTADERGVSPYVVYEEAVDSIPPSSDGLLFHPFLKGSTDNPNSAGGFYGLRLEHTSAHLLRSIYEGVTVTQVHALDSITTATDAIRLTGGGARSEAWSQIFADVARLPVRVPSERETGALGAALCGSVAAGVYPTAEAAVDRTVGTAGRYDPNPETETQYRMLTDAFEQATDAMERPWETLKSLGQKR</sequence>
<dbReference type="AlphaFoldDB" id="D8JB76"/>